<keyword evidence="4" id="KW-1185">Reference proteome</keyword>
<reference evidence="3 4" key="2">
    <citation type="journal article" date="2016" name="Genome Announc.">
        <title>Complete Genome Sequences of Two Interactive Moderate Thermophiles, Paenibacillus napthalenovorans 32O-Y and Paenibacillus sp. 32O-W.</title>
        <authorList>
            <person name="Butler R.R.III."/>
            <person name="Wang J."/>
            <person name="Stark B.C."/>
            <person name="Pombert J.F."/>
        </authorList>
    </citation>
    <scope>NUCLEOTIDE SEQUENCE [LARGE SCALE GENOMIC DNA]</scope>
    <source>
        <strain evidence="3 4">32O-Y</strain>
    </source>
</reference>
<dbReference type="OrthoDB" id="5845122at2"/>
<dbReference type="PANTHER" id="PTHR43308">
    <property type="entry name" value="OUTER MEMBRANE PROTEIN ALPHA-RELATED"/>
    <property type="match status" value="1"/>
</dbReference>
<dbReference type="EMBL" id="CP013652">
    <property type="protein sequence ID" value="ALS23834.1"/>
    <property type="molecule type" value="Genomic_DNA"/>
</dbReference>
<organism evidence="3 4">
    <name type="scientific">Paenibacillus naphthalenovorans</name>
    <dbReference type="NCBI Taxonomy" id="162209"/>
    <lineage>
        <taxon>Bacteria</taxon>
        <taxon>Bacillati</taxon>
        <taxon>Bacillota</taxon>
        <taxon>Bacilli</taxon>
        <taxon>Bacillales</taxon>
        <taxon>Paenibacillaceae</taxon>
        <taxon>Paenibacillus</taxon>
    </lineage>
</organism>
<dbReference type="Pfam" id="PF00395">
    <property type="entry name" value="SLH"/>
    <property type="match status" value="2"/>
</dbReference>
<dbReference type="InterPro" id="IPR001119">
    <property type="entry name" value="SLH_dom"/>
</dbReference>
<name>A0A0U2WES3_9BACL</name>
<evidence type="ECO:0000256" key="1">
    <source>
        <dbReference type="SAM" id="SignalP"/>
    </source>
</evidence>
<keyword evidence="1" id="KW-0732">Signal</keyword>
<sequence precursor="true">MKRLRTTFTAALIAAALLGTSNAFIPTAKASFNDVAGHWAEAAINAAVTSDYVDGYEDGSFKPDQNVSRAEFIKLVVTAMKLTVPQAKDGEDWYTPYVTAAKEKNIHRAEDFTSGDLNTQISRLEMSLISLRATREDMQQEGVLMDNDSVMFNATKTGLIQGLSRGELGPDKPTTRAQSVTIIERILKLNKGEALPVDKTALGNAEIALRGTNFETAYGLRQAVTLPIEHDLNKDIKMKIKEIIFFDSSDKESPYWDLLANGVRYDQKSLDNSYYFAYKVEFTTESERDYHLLVTDNFQMVGWPSVTSDSSRRALVVGSNQVGSKEGYLIFALTKNGTEYQRTALRNSAYTINQKDVLLFLNE</sequence>
<dbReference type="AlphaFoldDB" id="A0A0U2WES3"/>
<reference evidence="4" key="1">
    <citation type="submission" date="2015-12" db="EMBL/GenBank/DDBJ databases">
        <title>Complete genome sequences of two moderately thermophilic Paenibacillus species.</title>
        <authorList>
            <person name="Butler R.III."/>
            <person name="Wang J."/>
            <person name="Stark B.C."/>
            <person name="Pombert J.-F."/>
        </authorList>
    </citation>
    <scope>NUCLEOTIDE SEQUENCE [LARGE SCALE GENOMIC DNA]</scope>
    <source>
        <strain evidence="4">32O-Y</strain>
    </source>
</reference>
<feature type="signal peptide" evidence="1">
    <location>
        <begin position="1"/>
        <end position="23"/>
    </location>
</feature>
<dbReference type="KEGG" id="pnp:IJ22_34960"/>
<accession>A0A0U2WES3</accession>
<dbReference type="InterPro" id="IPR051465">
    <property type="entry name" value="Cell_Envelope_Struct_Comp"/>
</dbReference>
<protein>
    <submittedName>
        <fullName evidence="3">SLH domain-containing protein</fullName>
    </submittedName>
</protein>
<evidence type="ECO:0000259" key="2">
    <source>
        <dbReference type="PROSITE" id="PS51272"/>
    </source>
</evidence>
<evidence type="ECO:0000313" key="3">
    <source>
        <dbReference type="EMBL" id="ALS23834.1"/>
    </source>
</evidence>
<feature type="chain" id="PRO_5038353381" evidence="1">
    <location>
        <begin position="24"/>
        <end position="363"/>
    </location>
</feature>
<dbReference type="PANTHER" id="PTHR43308:SF5">
    <property type="entry name" value="S-LAYER PROTEIN _ PEPTIDOGLYCAN ENDO-BETA-N-ACETYLGLUCOSAMINIDASE"/>
    <property type="match status" value="1"/>
</dbReference>
<feature type="domain" description="SLH" evidence="2">
    <location>
        <begin position="27"/>
        <end position="90"/>
    </location>
</feature>
<proteinExistence type="predicted"/>
<gene>
    <name evidence="3" type="ORF">IJ22_34960</name>
</gene>
<dbReference type="PROSITE" id="PS51272">
    <property type="entry name" value="SLH"/>
    <property type="match status" value="1"/>
</dbReference>
<dbReference type="Proteomes" id="UP000061660">
    <property type="component" value="Chromosome"/>
</dbReference>
<dbReference type="RefSeq" id="WP_062409669.1">
    <property type="nucleotide sequence ID" value="NZ_CP013652.1"/>
</dbReference>
<evidence type="ECO:0000313" key="4">
    <source>
        <dbReference type="Proteomes" id="UP000061660"/>
    </source>
</evidence>
<dbReference type="PATRIC" id="fig|162209.4.peg.3714"/>
<dbReference type="STRING" id="162209.IJ22_34960"/>